<dbReference type="RefSeq" id="WP_329493573.1">
    <property type="nucleotide sequence ID" value="NZ_CP108460.1"/>
</dbReference>
<dbReference type="EMBL" id="CP108482">
    <property type="protein sequence ID" value="WUS60334.1"/>
    <property type="molecule type" value="Genomic_DNA"/>
</dbReference>
<reference evidence="1 2" key="1">
    <citation type="submission" date="2022-10" db="EMBL/GenBank/DDBJ databases">
        <title>The complete genomes of actinobacterial strains from the NBC collection.</title>
        <authorList>
            <person name="Joergensen T.S."/>
            <person name="Alvarez Arevalo M."/>
            <person name="Sterndorff E.B."/>
            <person name="Faurdal D."/>
            <person name="Vuksanovic O."/>
            <person name="Mourched A.-S."/>
            <person name="Charusanti P."/>
            <person name="Shaw S."/>
            <person name="Blin K."/>
            <person name="Weber T."/>
        </authorList>
    </citation>
    <scope>NUCLEOTIDE SEQUENCE [LARGE SCALE GENOMIC DNA]</scope>
    <source>
        <strain evidence="1 2">NBC_01247</strain>
    </source>
</reference>
<gene>
    <name evidence="1" type="ORF">OG469_35515</name>
</gene>
<protein>
    <recommendedName>
        <fullName evidence="3">Asp23/Gls24 family envelope stress response protein</fullName>
    </recommendedName>
</protein>
<evidence type="ECO:0008006" key="3">
    <source>
        <dbReference type="Google" id="ProtNLM"/>
    </source>
</evidence>
<dbReference type="Proteomes" id="UP001432014">
    <property type="component" value="Chromosome"/>
</dbReference>
<proteinExistence type="predicted"/>
<keyword evidence="2" id="KW-1185">Reference proteome</keyword>
<organism evidence="1 2">
    <name type="scientific">Kitasatospora herbaricolor</name>
    <dbReference type="NCBI Taxonomy" id="68217"/>
    <lineage>
        <taxon>Bacteria</taxon>
        <taxon>Bacillati</taxon>
        <taxon>Actinomycetota</taxon>
        <taxon>Actinomycetes</taxon>
        <taxon>Kitasatosporales</taxon>
        <taxon>Streptomycetaceae</taxon>
        <taxon>Kitasatospora</taxon>
    </lineage>
</organism>
<accession>A0ABZ1WI42</accession>
<evidence type="ECO:0000313" key="1">
    <source>
        <dbReference type="EMBL" id="WUS60334.1"/>
    </source>
</evidence>
<evidence type="ECO:0000313" key="2">
    <source>
        <dbReference type="Proteomes" id="UP001432014"/>
    </source>
</evidence>
<sequence length="122" mass="12795">MTTARAREIRRACAEAALAHPGVAALQPTLADRLTAAVSPRSAAGPPAAVRVERPPTGAGWHVEVRCILHPGRRSLDVARQVRENIHATLTAAGLLDPVEPLTVQVTITAVLRHDPGASARA</sequence>
<name>A0ABZ1WI42_9ACTN</name>